<dbReference type="GO" id="GO:0030170">
    <property type="term" value="F:pyridoxal phosphate binding"/>
    <property type="evidence" value="ECO:0007669"/>
    <property type="project" value="InterPro"/>
</dbReference>
<keyword evidence="6" id="KW-0732">Signal</keyword>
<evidence type="ECO:0000256" key="4">
    <source>
        <dbReference type="ARBA" id="ARBA00022898"/>
    </source>
</evidence>
<dbReference type="GO" id="GO:0019346">
    <property type="term" value="P:transsulfuration"/>
    <property type="evidence" value="ECO:0007669"/>
    <property type="project" value="InterPro"/>
</dbReference>
<dbReference type="InterPro" id="IPR006235">
    <property type="entry name" value="OAc-hSer/O-AcSer_sulfhydrylase"/>
</dbReference>
<protein>
    <submittedName>
        <fullName evidence="7">O-acetylhomoserine/O-acetylserine sulfhydrylase</fullName>
    </submittedName>
</protein>
<dbReference type="InterPro" id="IPR015424">
    <property type="entry name" value="PyrdxlP-dep_Trfase"/>
</dbReference>
<comment type="caution">
    <text evidence="7">The sequence shown here is derived from an EMBL/GenBank/DDBJ whole genome shotgun (WGS) entry which is preliminary data.</text>
</comment>
<name>A0AAD6VMY9_9AGAR</name>
<feature type="chain" id="PRO_5042195544" evidence="6">
    <location>
        <begin position="24"/>
        <end position="150"/>
    </location>
</feature>
<evidence type="ECO:0000256" key="3">
    <source>
        <dbReference type="ARBA" id="ARBA00022679"/>
    </source>
</evidence>
<reference evidence="7" key="1">
    <citation type="submission" date="2023-03" db="EMBL/GenBank/DDBJ databases">
        <title>Massive genome expansion in bonnet fungi (Mycena s.s.) driven by repeated elements and novel gene families across ecological guilds.</title>
        <authorList>
            <consortium name="Lawrence Berkeley National Laboratory"/>
            <person name="Harder C.B."/>
            <person name="Miyauchi S."/>
            <person name="Viragh M."/>
            <person name="Kuo A."/>
            <person name="Thoen E."/>
            <person name="Andreopoulos B."/>
            <person name="Lu D."/>
            <person name="Skrede I."/>
            <person name="Drula E."/>
            <person name="Henrissat B."/>
            <person name="Morin E."/>
            <person name="Kohler A."/>
            <person name="Barry K."/>
            <person name="LaButti K."/>
            <person name="Morin E."/>
            <person name="Salamov A."/>
            <person name="Lipzen A."/>
            <person name="Mereny Z."/>
            <person name="Hegedus B."/>
            <person name="Baldrian P."/>
            <person name="Stursova M."/>
            <person name="Weitz H."/>
            <person name="Taylor A."/>
            <person name="Grigoriev I.V."/>
            <person name="Nagy L.G."/>
            <person name="Martin F."/>
            <person name="Kauserud H."/>
        </authorList>
    </citation>
    <scope>NUCLEOTIDE SEQUENCE</scope>
    <source>
        <strain evidence="7">9144</strain>
    </source>
</reference>
<dbReference type="EMBL" id="JARJCW010000019">
    <property type="protein sequence ID" value="KAJ7214413.1"/>
    <property type="molecule type" value="Genomic_DNA"/>
</dbReference>
<evidence type="ECO:0000313" key="7">
    <source>
        <dbReference type="EMBL" id="KAJ7214413.1"/>
    </source>
</evidence>
<keyword evidence="8" id="KW-1185">Reference proteome</keyword>
<dbReference type="InterPro" id="IPR000277">
    <property type="entry name" value="Cys/Met-Metab_PyrdxlP-dep_enz"/>
</dbReference>
<feature type="signal peptide" evidence="6">
    <location>
        <begin position="1"/>
        <end position="23"/>
    </location>
</feature>
<comment type="cofactor">
    <cofactor evidence="1 5">
        <name>pyridoxal 5'-phosphate</name>
        <dbReference type="ChEBI" id="CHEBI:597326"/>
    </cofactor>
</comment>
<dbReference type="InterPro" id="IPR015422">
    <property type="entry name" value="PyrdxlP-dep_Trfase_small"/>
</dbReference>
<evidence type="ECO:0000256" key="5">
    <source>
        <dbReference type="RuleBase" id="RU362118"/>
    </source>
</evidence>
<gene>
    <name evidence="7" type="ORF">GGX14DRAFT_443844</name>
</gene>
<evidence type="ECO:0000313" key="8">
    <source>
        <dbReference type="Proteomes" id="UP001219525"/>
    </source>
</evidence>
<dbReference type="GO" id="GO:0003961">
    <property type="term" value="F:O-acetylhomoserine aminocarboxypropyltransferase activity"/>
    <property type="evidence" value="ECO:0007669"/>
    <property type="project" value="TreeGrafter"/>
</dbReference>
<evidence type="ECO:0000256" key="1">
    <source>
        <dbReference type="ARBA" id="ARBA00001933"/>
    </source>
</evidence>
<sequence length="150" mass="15993">MLRDLGPAMNTFVAFLLLQGLETLSLRAALECCGAGSVRIIFLAAHPYVAWVSYLGQPEHPSHQLALATLRRGAFGGVINFGVKGEASRAVDRLKLASNLANLGDAKTLEEQRASGVQPDLVSVGIEDISDIIADFDNALRIAFEPPVPP</sequence>
<evidence type="ECO:0000256" key="2">
    <source>
        <dbReference type="ARBA" id="ARBA00009077"/>
    </source>
</evidence>
<comment type="similarity">
    <text evidence="2 5">Belongs to the trans-sulfuration enzymes family.</text>
</comment>
<dbReference type="Gene3D" id="3.90.1150.10">
    <property type="entry name" value="Aspartate Aminotransferase, domain 1"/>
    <property type="match status" value="1"/>
</dbReference>
<organism evidence="7 8">
    <name type="scientific">Mycena pura</name>
    <dbReference type="NCBI Taxonomy" id="153505"/>
    <lineage>
        <taxon>Eukaryota</taxon>
        <taxon>Fungi</taxon>
        <taxon>Dikarya</taxon>
        <taxon>Basidiomycota</taxon>
        <taxon>Agaricomycotina</taxon>
        <taxon>Agaricomycetes</taxon>
        <taxon>Agaricomycetidae</taxon>
        <taxon>Agaricales</taxon>
        <taxon>Marasmiineae</taxon>
        <taxon>Mycenaceae</taxon>
        <taxon>Mycena</taxon>
    </lineage>
</organism>
<dbReference type="AlphaFoldDB" id="A0AAD6VMY9"/>
<dbReference type="Pfam" id="PF01053">
    <property type="entry name" value="Cys_Met_Meta_PP"/>
    <property type="match status" value="1"/>
</dbReference>
<keyword evidence="3" id="KW-0808">Transferase</keyword>
<dbReference type="Proteomes" id="UP001219525">
    <property type="component" value="Unassembled WGS sequence"/>
</dbReference>
<dbReference type="PANTHER" id="PTHR43797">
    <property type="entry name" value="HOMOCYSTEINE/CYSTEINE SYNTHASE"/>
    <property type="match status" value="1"/>
</dbReference>
<dbReference type="SUPFAM" id="SSF53383">
    <property type="entry name" value="PLP-dependent transferases"/>
    <property type="match status" value="1"/>
</dbReference>
<dbReference type="GO" id="GO:0004124">
    <property type="term" value="F:cysteine synthase activity"/>
    <property type="evidence" value="ECO:0007669"/>
    <property type="project" value="TreeGrafter"/>
</dbReference>
<dbReference type="PANTHER" id="PTHR43797:SF2">
    <property type="entry name" value="HOMOCYSTEINE_CYSTEINE SYNTHASE"/>
    <property type="match status" value="1"/>
</dbReference>
<dbReference type="GO" id="GO:0005737">
    <property type="term" value="C:cytoplasm"/>
    <property type="evidence" value="ECO:0007669"/>
    <property type="project" value="TreeGrafter"/>
</dbReference>
<proteinExistence type="inferred from homology"/>
<dbReference type="GO" id="GO:0006535">
    <property type="term" value="P:cysteine biosynthetic process from serine"/>
    <property type="evidence" value="ECO:0007669"/>
    <property type="project" value="TreeGrafter"/>
</dbReference>
<evidence type="ECO:0000256" key="6">
    <source>
        <dbReference type="SAM" id="SignalP"/>
    </source>
</evidence>
<dbReference type="GO" id="GO:0071269">
    <property type="term" value="P:L-homocysteine biosynthetic process"/>
    <property type="evidence" value="ECO:0007669"/>
    <property type="project" value="TreeGrafter"/>
</dbReference>
<keyword evidence="4 5" id="KW-0663">Pyridoxal phosphate</keyword>
<accession>A0AAD6VMY9</accession>